<dbReference type="EMBL" id="JADCNM010000001">
    <property type="protein sequence ID" value="KAG0502676.1"/>
    <property type="molecule type" value="Genomic_DNA"/>
</dbReference>
<accession>A0A835VN14</accession>
<dbReference type="InterPro" id="IPR055300">
    <property type="entry name" value="CWZF3/5/7"/>
</dbReference>
<reference evidence="1 2" key="1">
    <citation type="journal article" date="2020" name="Nat. Food">
        <title>A phased Vanilla planifolia genome enables genetic improvement of flavour and production.</title>
        <authorList>
            <person name="Hasing T."/>
            <person name="Tang H."/>
            <person name="Brym M."/>
            <person name="Khazi F."/>
            <person name="Huang T."/>
            <person name="Chambers A.H."/>
        </authorList>
    </citation>
    <scope>NUCLEOTIDE SEQUENCE [LARGE SCALE GENOMIC DNA]</scope>
    <source>
        <tissue evidence="1">Leaf</tissue>
    </source>
</reference>
<dbReference type="PANTHER" id="PTHR46524:SF7">
    <property type="entry name" value="CW-TYPE ZINC FINGER"/>
    <property type="match status" value="1"/>
</dbReference>
<name>A0A835VN14_VANPL</name>
<comment type="caution">
    <text evidence="1">The sequence shown here is derived from an EMBL/GenBank/DDBJ whole genome shotgun (WGS) entry which is preliminary data.</text>
</comment>
<organism evidence="1 2">
    <name type="scientific">Vanilla planifolia</name>
    <name type="common">Vanilla</name>
    <dbReference type="NCBI Taxonomy" id="51239"/>
    <lineage>
        <taxon>Eukaryota</taxon>
        <taxon>Viridiplantae</taxon>
        <taxon>Streptophyta</taxon>
        <taxon>Embryophyta</taxon>
        <taxon>Tracheophyta</taxon>
        <taxon>Spermatophyta</taxon>
        <taxon>Magnoliopsida</taxon>
        <taxon>Liliopsida</taxon>
        <taxon>Asparagales</taxon>
        <taxon>Orchidaceae</taxon>
        <taxon>Vanilloideae</taxon>
        <taxon>Vanilleae</taxon>
        <taxon>Vanilla</taxon>
    </lineage>
</organism>
<sequence>MFPFSNVLADEKLNDVLGHFQKSLKAVCLQRLWAPSVFTQPKSPVNVKTRNGTRSPCNLQPEIAAPPATASIAKPNAASALQTSKSGIKGGNCISKSKKKDINQHEVIFKSETIGDQRSLKVRIKVGPGNVLPRNNPDIYSDLGLDVSISILEDSPGGSRELS</sequence>
<dbReference type="OrthoDB" id="757982at2759"/>
<protein>
    <submittedName>
        <fullName evidence="1">Uncharacterized protein</fullName>
    </submittedName>
</protein>
<dbReference type="Proteomes" id="UP000639772">
    <property type="component" value="Chromosome 1"/>
</dbReference>
<evidence type="ECO:0000313" key="1">
    <source>
        <dbReference type="EMBL" id="KAG0502676.1"/>
    </source>
</evidence>
<proteinExistence type="predicted"/>
<gene>
    <name evidence="1" type="ORF">HPP92_002748</name>
</gene>
<dbReference type="AlphaFoldDB" id="A0A835VN14"/>
<evidence type="ECO:0000313" key="2">
    <source>
        <dbReference type="Proteomes" id="UP000639772"/>
    </source>
</evidence>
<dbReference type="PANTHER" id="PTHR46524">
    <property type="entry name" value="CW-TYPE ZINC FINGER"/>
    <property type="match status" value="1"/>
</dbReference>